<evidence type="ECO:0000259" key="5">
    <source>
        <dbReference type="Pfam" id="PF12919"/>
    </source>
</evidence>
<dbReference type="InterPro" id="IPR029044">
    <property type="entry name" value="Nucleotide-diphossugar_trans"/>
</dbReference>
<dbReference type="Gene3D" id="3.90.550.20">
    <property type="match status" value="1"/>
</dbReference>
<organism evidence="6">
    <name type="scientific">Escherichia coli O119:H6</name>
    <dbReference type="NCBI Taxonomy" id="397448"/>
    <lineage>
        <taxon>Bacteria</taxon>
        <taxon>Pseudomonadati</taxon>
        <taxon>Pseudomonadota</taxon>
        <taxon>Gammaproteobacteria</taxon>
        <taxon>Enterobacterales</taxon>
        <taxon>Enterobacteriaceae</taxon>
        <taxon>Escherichia</taxon>
    </lineage>
</organism>
<dbReference type="GO" id="GO:0016757">
    <property type="term" value="F:glycosyltransferase activity"/>
    <property type="evidence" value="ECO:0007669"/>
    <property type="project" value="InterPro"/>
</dbReference>
<evidence type="ECO:0000256" key="1">
    <source>
        <dbReference type="ARBA" id="ARBA00022670"/>
    </source>
</evidence>
<evidence type="ECO:0000259" key="4">
    <source>
        <dbReference type="Pfam" id="PF12918"/>
    </source>
</evidence>
<evidence type="ECO:0000256" key="2">
    <source>
        <dbReference type="ARBA" id="ARBA00022801"/>
    </source>
</evidence>
<dbReference type="InterPro" id="IPR021882">
    <property type="entry name" value="DUF3491"/>
</dbReference>
<feature type="domain" description="TcdA/TcdB toxin N-terminal helical" evidence="4">
    <location>
        <begin position="169"/>
        <end position="232"/>
    </location>
</feature>
<dbReference type="InterPro" id="IPR024772">
    <property type="entry name" value="TcdA/TcdB_N"/>
</dbReference>
<accession>A0A140JY67</accession>
<dbReference type="InterPro" id="IPR024770">
    <property type="entry name" value="TcdA/TcdB_cat"/>
</dbReference>
<feature type="domain" description="GT44" evidence="5">
    <location>
        <begin position="264"/>
        <end position="638"/>
    </location>
</feature>
<keyword evidence="3" id="KW-0788">Thiol protease</keyword>
<dbReference type="Pfam" id="PF12918">
    <property type="entry name" value="TcdB_N"/>
    <property type="match status" value="1"/>
</dbReference>
<proteinExistence type="predicted"/>
<reference evidence="6" key="1">
    <citation type="journal article" date="2016" name="Int. J. Med. Microbiol.">
        <title>Genetic relatedness and virulence properties of enteropathogenic Escherichia coli strains of serotype O119:H6 expressing localized adherence or localized and aggregative adherence-like patterns on HeLa cells.</title>
        <authorList>
            <person name="Garcia B.G."/>
            <person name="Ooka T."/>
            <person name="Gotoh Y."/>
            <person name="Vieira M.A.M."/>
            <person name="Yamamoto D."/>
            <person name="Ogura Y."/>
            <person name="Girao D.M."/>
            <person name="Sampaio S.C.F."/>
            <person name="Bonfim Melo A."/>
            <person name="Irino K."/>
            <person name="Hayashi T."/>
            <person name="Gomes T.A.T."/>
        </authorList>
    </citation>
    <scope>NUCLEOTIDE SEQUENCE</scope>
    <source>
        <strain evidence="6">EC404/03</strain>
        <plasmid evidence="6">pEC404/03-1</plasmid>
    </source>
</reference>
<dbReference type="Pfam" id="PF12919">
    <property type="entry name" value="TcdA_TcdB"/>
    <property type="match status" value="1"/>
</dbReference>
<dbReference type="EMBL" id="AP014804">
    <property type="protein sequence ID" value="BAU62044.1"/>
    <property type="molecule type" value="Genomic_DNA"/>
</dbReference>
<dbReference type="InterPro" id="IPR006473">
    <property type="entry name" value="Peptidase_C58_Yopt"/>
</dbReference>
<dbReference type="GO" id="GO:0004197">
    <property type="term" value="F:cysteine-type endopeptidase activity"/>
    <property type="evidence" value="ECO:0007669"/>
    <property type="project" value="InterPro"/>
</dbReference>
<evidence type="ECO:0000313" key="6">
    <source>
        <dbReference type="EMBL" id="BAU62044.1"/>
    </source>
</evidence>
<evidence type="ECO:0000256" key="3">
    <source>
        <dbReference type="ARBA" id="ARBA00022807"/>
    </source>
</evidence>
<gene>
    <name evidence="6" type="ORF">EPECO119H6_pEC404/03-1-040</name>
</gene>
<name>A0A140JY67_ECOLX</name>
<protein>
    <submittedName>
        <fullName evidence="6">Efa1/LifA-like protein</fullName>
    </submittedName>
</protein>
<geneLocation type="plasmid" evidence="6">
    <name>pEC404/03-1</name>
</geneLocation>
<keyword evidence="2" id="KW-0378">Hydrolase</keyword>
<dbReference type="SUPFAM" id="SSF53448">
    <property type="entry name" value="Nucleotide-diphospho-sugar transferases"/>
    <property type="match status" value="1"/>
</dbReference>
<sequence>MNVGTKNTNDVTKQVLQRISERKKTYFLEKNRKIKHLSVDDIISIGGIIQSEIRRTLHPSPLPLPLPATTSARNWKSVIIHYIGLLISKPLQMPFFSYNLQQESKDVTSLPNHIRGNNNEKLIPTGIKEHPEYVRENNIQTQVIHKREKRNTNNIKKTEELIQAKEKDTKYSLIVDNIKYKIFGHVDTLPPKDKELIKILKDEIKNYTGLPEKNSRKGIESLKNQVRILEKLRADASPAVQDNISEIITSLHNEYKSLKVEIDKKIHVIWIAGAPPETITKYAKAYKAAYPDFSFNLWIDPNAFAAYEFNSQLKNVALEHAKSEVINSLTIEEFNILKNKEQPDDFFHAKLKTLFETNLLKSVLQIQDSVMNYAYTRGILNFSDQDRISFLKEILHYDNKKIDNFKEVIHKNKIKTYSLNDELSNIFGQGNFHIHDATMLPDMKKAQYKQRYQQELILRGNYASATDQLRVYILKEHGGIYTDYDVTPAYGKNIYKIIQEHSINYDFLEKEHHRRALNDEILSVISKEPSSGIKNKLPEQDRKRLSVIVDKIKKLDPKDIFSPIDTMIIRDSMVMSKRYQYWGKEKGWNIRANNNFLATHKGSKVTDFVINRQEIAYKRLLEVREKLRDTGNIAQQHSDNINSLDYHRGDKKAEANLVVSWVKHAANKEKNKEVLKDLKKDLATYGALLDNNVNGLKPKDIRATEDFLRGYSSGSAERIVDGFHSDMNIKKLVKLMKKNINSLSNEQKGAMAYEIEKRALLATFHSNVEEYHKLFNKVVSKGSTDKYAVESLIPQLFFLNLSGDGYGGRCDPLSILVLTSKYLENQSSQKQTKLFLENLYSTAAVLSEPSLYSEVEIANANKLLTSLAKLHAKNPLSSTLTQIWKEKIVHQTVEQVIDLIISPKATGNPVLLKLEAPGHAMAAWAIGNDNERKYGFYDANGGVVEFSDTEKFKEYMTEFFSASGLNKAEKYHLKKLPPHNYPVFDQIVLLDGEKLSQYKTNYNDDAIKNILDIKIFDSTSKKESVSQSIKKDFIPKKHYSENSLFSNYRMDSIIPKKYSALFISGPDAIMMAMKDYYNSLGELGECRIDREARNFKGLAEDSFVGNLKVIEGAKGVHYDWVNANSVCVNDVTPDDASTWVAKLEKIEDIFSNVDKLKKDSGWNITPTEINISKLTVGWPSEIKKTIKEKWPEMEADYNRIISGSTIDLEDISQIDQKISKYLISQTNSLVKWVGISLAEQLAVKIKHLTLPIENKIHYLMSDIHKQFKDNVQSINSLLASDSNTVVYIWNDDNINKSLMLRELWIIESRRQSIYKLLNGQHDKTKRRLLLEYLRLKEKEQLGIIDKNRQERLLIISTNLSEDDFLKAKLIDIENKALSSSLKKISDKSGNPINIYDIKDVDTLTKNLNGLYKKKHINMLWDKYISKNTEKIKELYSALKESEFSDRVKVKEINVEFNDDSLIKSIIHDGYDFEDIERIVKYSIISKESGVVIQNAAVSAPSKELVDIVSKYALTFGVDTTTILDKLYNKLFGIEEIVRDSSKQSKIHHEIIAGVLSDIDTKNINRYFVSIMNQNVSGLGVKFSNTGNALSDDVIISGIKEIQDSKKDIVFENIKSYFSALYLTGTIIKNKGNINANLIKYIFKQKSIDFMLSGDADITNFLSKSKQYEHISLSALSEGLTGNRSFIDCISSIVHNKLPSVSEILFKEKEYRLPSIYSIMDSSLVDPVTWESIGYTGGDSYIKSPISSPTLHDISIRAKYRALEWGNFYGHNARLWYETVIKYSSSEPKYHPQMLLSPNEGRCIGLSELYILADTKEKYNTLQENLDLISSLYQQDISENAHLSESDHRFLKNTVSQIEYYQQHGNNKLLQSEALERIRLTDFNTASVARYLKDKNINNILITTEHHSLVVSVFDDVVRVTDPNFGYADFSSLEQSLEFIERSVIISPDIKEIYTGKKGGVAIDMFIMEDNQWGKIIDHDACQLTSVKHLSSVEKLRKLNMDIQLGDGVFKVIDLYNYGVFFNGKRIDEKFSMSKLTFNELFRMTISLDILKQYIDTHHITAKEHEKIKLLINEVNKVSEKNKILVKDLFLTDNVGTGLLSKLQVQEELVLGILSAIHQRVSEKLRNINIHKYRINSVNPNSEGDGVKLSLYDLDKNKNINVNIDTSDLNITIRQGLDSLTEAIDEMNIDGIMAIVGIIQYMKITGYGGYVSAIDHANFVSDIKTVVEKVVGTSLMFMGVKKFGTNVSQIRLETMASITLSQVATRLGGVQGRILSKIANVIKFPVIDTALNLWSLGESIHRYTSEKSGSLDKMLAEIDVAFASTYTALTLSSFAFPPIALATLPLIFLQQDIKTFKVHLHMENERRDAWKKVEHYLDTAARRNVVKVDTFRGVIDLSAIDIIGGLKLDLSTENVKLSGNLSYNRGKNIGNDPNLSDIDVRKISKYAVACVNDDDLHVPSFGGENRRERCRELSLSESGLVRGFANRIWPSHVPMIKKGNYNTVILGYSSQIVANTEVIRMAWKDFQEVARENYPLVEVINKNAEVVTGNKNVKVILPVLEHDIFSPKNSEDLYNLSTHWFTVRGGEKGVTVFPNGVGNFNIVGALGAKNILSFSQLPEGFNVFVNLNQTDKQTVAVYQSEAELNMNLIQKNINTIIGSDYGVNVFIGNKLDNHFVTGRSGATIYPGQGSNIITIPKNINNFFITDILLDADSLIQYVQLEHPVSDIKAFIRKANKIVLSLRGNHSGSVKRIEFQGNNGGNINDFLGRIVMYTLDGIELELSANKESPVVAAKIDIPKFEKYHGDIGILDPLNILENNNLYFVKENISEFDFGNYRVVSSQDTFIYKVTNPGAQFYISPGKPSHIFGEGGCHYYFSGVKQPSHLIFLNNDNRNPETINVSSFTETSEEVKIFANAKKNKCTLKFIWPYGSFELILRPRNSLRIDLNTSETKISLSHGTMLLRDIFELSQRSSGDVLIYNTLWQYH</sequence>
<dbReference type="Pfam" id="PF11996">
    <property type="entry name" value="DUF3491"/>
    <property type="match status" value="1"/>
</dbReference>
<keyword evidence="6" id="KW-0614">Plasmid</keyword>
<dbReference type="NCBIfam" id="TIGR01586">
    <property type="entry name" value="yopT_cys_prot"/>
    <property type="match status" value="1"/>
</dbReference>
<dbReference type="RefSeq" id="WP_052917813.1">
    <property type="nucleotide sequence ID" value="NZ_AP014804.1"/>
</dbReference>
<keyword evidence="1" id="KW-0645">Protease</keyword>
<dbReference type="GO" id="GO:0006508">
    <property type="term" value="P:proteolysis"/>
    <property type="evidence" value="ECO:0007669"/>
    <property type="project" value="UniProtKB-KW"/>
</dbReference>
<dbReference type="CDD" id="cd20495">
    <property type="entry name" value="C58_PaToxP-like"/>
    <property type="match status" value="2"/>
</dbReference>